<evidence type="ECO:0000256" key="5">
    <source>
        <dbReference type="ARBA" id="ARBA00023015"/>
    </source>
</evidence>
<evidence type="ECO:0000256" key="1">
    <source>
        <dbReference type="ARBA" id="ARBA00005322"/>
    </source>
</evidence>
<dbReference type="EMBL" id="DRLF01000110">
    <property type="protein sequence ID" value="HEC05779.1"/>
    <property type="molecule type" value="Genomic_DNA"/>
</dbReference>
<feature type="compositionally biased region" description="Polar residues" evidence="9">
    <location>
        <begin position="30"/>
        <end position="44"/>
    </location>
</feature>
<feature type="region of interest" description="Disordered" evidence="9">
    <location>
        <begin position="1"/>
        <end position="44"/>
    </location>
</feature>
<gene>
    <name evidence="11" type="primary">flgM</name>
    <name evidence="11" type="ORF">ENJ12_02935</name>
</gene>
<accession>A0A831WCI5</accession>
<proteinExistence type="inferred from homology"/>
<evidence type="ECO:0000256" key="8">
    <source>
        <dbReference type="ARBA" id="ARBA00030117"/>
    </source>
</evidence>
<keyword evidence="5" id="KW-0805">Transcription regulation</keyword>
<evidence type="ECO:0000256" key="2">
    <source>
        <dbReference type="ARBA" id="ARBA00017823"/>
    </source>
</evidence>
<dbReference type="InterPro" id="IPR031316">
    <property type="entry name" value="FlgM_C"/>
</dbReference>
<dbReference type="GO" id="GO:0045892">
    <property type="term" value="P:negative regulation of DNA-templated transcription"/>
    <property type="evidence" value="ECO:0007669"/>
    <property type="project" value="InterPro"/>
</dbReference>
<keyword evidence="11" id="KW-0966">Cell projection</keyword>
<reference evidence="11" key="1">
    <citation type="journal article" date="2020" name="mSystems">
        <title>Genome- and Community-Level Interaction Insights into Carbon Utilization and Element Cycling Functions of Hydrothermarchaeota in Hydrothermal Sediment.</title>
        <authorList>
            <person name="Zhou Z."/>
            <person name="Liu Y."/>
            <person name="Xu W."/>
            <person name="Pan J."/>
            <person name="Luo Z.H."/>
            <person name="Li M."/>
        </authorList>
    </citation>
    <scope>NUCLEOTIDE SEQUENCE [LARGE SCALE GENOMIC DNA]</scope>
    <source>
        <strain evidence="11">HyVt-458</strain>
    </source>
</reference>
<keyword evidence="6" id="KW-0804">Transcription</keyword>
<evidence type="ECO:0000256" key="6">
    <source>
        <dbReference type="ARBA" id="ARBA00023163"/>
    </source>
</evidence>
<feature type="compositionally biased region" description="Polar residues" evidence="9">
    <location>
        <begin position="1"/>
        <end position="21"/>
    </location>
</feature>
<name>A0A831WCI5_9GAMM</name>
<dbReference type="SUPFAM" id="SSF101498">
    <property type="entry name" value="Anti-sigma factor FlgM"/>
    <property type="match status" value="1"/>
</dbReference>
<keyword evidence="11" id="KW-0282">Flagellum</keyword>
<comment type="function">
    <text evidence="7">Responsible for the coupling of flagellin expression to flagellar assembly by preventing expression of the flagellin genes when a component of the middle class of proteins is defective. It negatively regulates flagellar genes by inhibiting the activity of FliA by directly binding to FliA.</text>
</comment>
<evidence type="ECO:0000256" key="9">
    <source>
        <dbReference type="SAM" id="MobiDB-lite"/>
    </source>
</evidence>
<dbReference type="InterPro" id="IPR035890">
    <property type="entry name" value="Anti-sigma-28_factor_FlgM_sf"/>
</dbReference>
<evidence type="ECO:0000259" key="10">
    <source>
        <dbReference type="Pfam" id="PF04316"/>
    </source>
</evidence>
<dbReference type="AlphaFoldDB" id="A0A831WCI5"/>
<dbReference type="Proteomes" id="UP000886339">
    <property type="component" value="Unassembled WGS sequence"/>
</dbReference>
<comment type="similarity">
    <text evidence="1">Belongs to the FlgM family.</text>
</comment>
<dbReference type="InterPro" id="IPR007412">
    <property type="entry name" value="FlgM"/>
</dbReference>
<dbReference type="GO" id="GO:0044781">
    <property type="term" value="P:bacterial-type flagellum organization"/>
    <property type="evidence" value="ECO:0007669"/>
    <property type="project" value="UniProtKB-KW"/>
</dbReference>
<dbReference type="Pfam" id="PF04316">
    <property type="entry name" value="FlgM"/>
    <property type="match status" value="1"/>
</dbReference>
<comment type="caution">
    <text evidence="11">The sequence shown here is derived from an EMBL/GenBank/DDBJ whole genome shotgun (WGS) entry which is preliminary data.</text>
</comment>
<protein>
    <recommendedName>
        <fullName evidence="2">Negative regulator of flagellin synthesis</fullName>
    </recommendedName>
    <alternativeName>
        <fullName evidence="8">Anti-sigma-28 factor</fullName>
    </alternativeName>
</protein>
<evidence type="ECO:0000256" key="4">
    <source>
        <dbReference type="ARBA" id="ARBA00022795"/>
    </source>
</evidence>
<evidence type="ECO:0000313" key="11">
    <source>
        <dbReference type="EMBL" id="HEC05779.1"/>
    </source>
</evidence>
<keyword evidence="3" id="KW-0678">Repressor</keyword>
<organism evidence="11">
    <name type="scientific">Thiolapillus brandeum</name>
    <dbReference type="NCBI Taxonomy" id="1076588"/>
    <lineage>
        <taxon>Bacteria</taxon>
        <taxon>Pseudomonadati</taxon>
        <taxon>Pseudomonadota</taxon>
        <taxon>Gammaproteobacteria</taxon>
        <taxon>Chromatiales</taxon>
        <taxon>Sedimenticolaceae</taxon>
        <taxon>Thiolapillus</taxon>
    </lineage>
</organism>
<dbReference type="NCBIfam" id="TIGR03824">
    <property type="entry name" value="FlgM_jcvi"/>
    <property type="match status" value="1"/>
</dbReference>
<evidence type="ECO:0000256" key="7">
    <source>
        <dbReference type="ARBA" id="ARBA00024739"/>
    </source>
</evidence>
<keyword evidence="11" id="KW-0969">Cilium</keyword>
<keyword evidence="4" id="KW-1005">Bacterial flagellum biogenesis</keyword>
<evidence type="ECO:0000256" key="3">
    <source>
        <dbReference type="ARBA" id="ARBA00022491"/>
    </source>
</evidence>
<feature type="domain" description="Anti-sigma-28 factor FlgM C-terminal" evidence="10">
    <location>
        <begin position="43"/>
        <end position="97"/>
    </location>
</feature>
<sequence length="106" mass="11143">MSIDINNLGSNQTPASGNSSLIKGAASEEASAQKSTGKSSVSDTVSLSETAIRLGQIGVAVDNQPVVDTKKVEQVKQAIMDGSYSIDPTRIAERLMEFDMALKPKS</sequence>